<dbReference type="CDD" id="cd04301">
    <property type="entry name" value="NAT_SF"/>
    <property type="match status" value="1"/>
</dbReference>
<dbReference type="InterPro" id="IPR019309">
    <property type="entry name" value="WASHC3"/>
</dbReference>
<name>A0ABN8MN42_9CNID</name>
<keyword evidence="1" id="KW-0472">Membrane</keyword>
<sequence length="284" mass="31054">MTNRGVVKAFLPYALLASALFILLQSIPIGAGIVTIALSLIWYSSRCSVDITNVEFLKLHDVPHHRGEVSALVTSQWPVPVTAEGIEEANFVRTSSLNESCDTLPCHLLALASKNGIRQVVAHCVLRETSSSRPQDINRYLKMLKIGLPHAAVQQAMETAGLDPSKLPDHFEEEVEFRTTHNLGELQNVNLSALVVKPEFRGRGLGKAMCAYAAQVASGLGAQEVIGGCLDELLPFYGKLGVKKRNAKTREGIPKIRLGNEMFLTLDDDVLKKAEKILDESKSK</sequence>
<evidence type="ECO:0000256" key="1">
    <source>
        <dbReference type="SAM" id="Phobius"/>
    </source>
</evidence>
<evidence type="ECO:0000259" key="2">
    <source>
        <dbReference type="PROSITE" id="PS51186"/>
    </source>
</evidence>
<dbReference type="InterPro" id="IPR000182">
    <property type="entry name" value="GNAT_dom"/>
</dbReference>
<feature type="transmembrane region" description="Helical" evidence="1">
    <location>
        <begin position="12"/>
        <end position="43"/>
    </location>
</feature>
<dbReference type="Pfam" id="PF00583">
    <property type="entry name" value="Acetyltransf_1"/>
    <property type="match status" value="1"/>
</dbReference>
<accession>A0ABN8MN42</accession>
<dbReference type="PROSITE" id="PS51186">
    <property type="entry name" value="GNAT"/>
    <property type="match status" value="1"/>
</dbReference>
<dbReference type="InterPro" id="IPR016181">
    <property type="entry name" value="Acyl_CoA_acyltransferase"/>
</dbReference>
<protein>
    <recommendedName>
        <fullName evidence="2">N-acetyltransferase domain-containing protein</fullName>
    </recommendedName>
</protein>
<gene>
    <name evidence="3" type="ORF">PEVE_00034859</name>
</gene>
<proteinExistence type="predicted"/>
<dbReference type="Gene3D" id="3.40.630.30">
    <property type="match status" value="1"/>
</dbReference>
<dbReference type="Proteomes" id="UP001159427">
    <property type="component" value="Unassembled WGS sequence"/>
</dbReference>
<reference evidence="3 4" key="1">
    <citation type="submission" date="2022-05" db="EMBL/GenBank/DDBJ databases">
        <authorList>
            <consortium name="Genoscope - CEA"/>
            <person name="William W."/>
        </authorList>
    </citation>
    <scope>NUCLEOTIDE SEQUENCE [LARGE SCALE GENOMIC DNA]</scope>
</reference>
<dbReference type="Pfam" id="PF10152">
    <property type="entry name" value="CCDC53"/>
    <property type="match status" value="1"/>
</dbReference>
<keyword evidence="1" id="KW-0812">Transmembrane</keyword>
<keyword evidence="1" id="KW-1133">Transmembrane helix</keyword>
<organism evidence="3 4">
    <name type="scientific">Porites evermanni</name>
    <dbReference type="NCBI Taxonomy" id="104178"/>
    <lineage>
        <taxon>Eukaryota</taxon>
        <taxon>Metazoa</taxon>
        <taxon>Cnidaria</taxon>
        <taxon>Anthozoa</taxon>
        <taxon>Hexacorallia</taxon>
        <taxon>Scleractinia</taxon>
        <taxon>Fungiina</taxon>
        <taxon>Poritidae</taxon>
        <taxon>Porites</taxon>
    </lineage>
</organism>
<evidence type="ECO:0000313" key="3">
    <source>
        <dbReference type="EMBL" id="CAH3028775.1"/>
    </source>
</evidence>
<dbReference type="SUPFAM" id="SSF55729">
    <property type="entry name" value="Acyl-CoA N-acyltransferases (Nat)"/>
    <property type="match status" value="1"/>
</dbReference>
<feature type="domain" description="N-acetyltransferase" evidence="2">
    <location>
        <begin position="127"/>
        <end position="267"/>
    </location>
</feature>
<comment type="caution">
    <text evidence="3">The sequence shown here is derived from an EMBL/GenBank/DDBJ whole genome shotgun (WGS) entry which is preliminary data.</text>
</comment>
<dbReference type="EMBL" id="CALNXI010000533">
    <property type="protein sequence ID" value="CAH3028775.1"/>
    <property type="molecule type" value="Genomic_DNA"/>
</dbReference>
<keyword evidence="4" id="KW-1185">Reference proteome</keyword>
<evidence type="ECO:0000313" key="4">
    <source>
        <dbReference type="Proteomes" id="UP001159427"/>
    </source>
</evidence>